<keyword evidence="3" id="KW-0804">Transcription</keyword>
<dbReference type="SMART" id="SM00342">
    <property type="entry name" value="HTH_ARAC"/>
    <property type="match status" value="1"/>
</dbReference>
<dbReference type="eggNOG" id="COG2207">
    <property type="taxonomic scope" value="Bacteria"/>
</dbReference>
<sequence>MKIRVKNMVCDRCKSVLADTLEKAGIPLISIRLGELEFPPGYEADFDRIDRILETHGFQRIGEAGAVLVEEVKALLVTALHETLVPLGSLSSFIASRTGRDYSMISKVFSRREGITVEKYWIRLRIEKVKELIQMGQMDFTQIAYALDYSSSSHLARQFKSVTGMSMGSYRKLLDPPRSEWDKIV</sequence>
<dbReference type="EMBL" id="CP001712">
    <property type="protein sequence ID" value="EAR14570.1"/>
    <property type="molecule type" value="Genomic_DNA"/>
</dbReference>
<feature type="domain" description="HTH araC/xylS-type" evidence="4">
    <location>
        <begin position="94"/>
        <end position="173"/>
    </location>
</feature>
<organism evidence="5 6">
    <name type="scientific">Robiginitalea biformata (strain ATCC BAA-864 / DSM 15991 / KCTC 12146 / HTCC2501)</name>
    <dbReference type="NCBI Taxonomy" id="313596"/>
    <lineage>
        <taxon>Bacteria</taxon>
        <taxon>Pseudomonadati</taxon>
        <taxon>Bacteroidota</taxon>
        <taxon>Flavobacteriia</taxon>
        <taxon>Flavobacteriales</taxon>
        <taxon>Flavobacteriaceae</taxon>
        <taxon>Robiginitalea</taxon>
    </lineage>
</organism>
<accession>A4CNV3</accession>
<evidence type="ECO:0000313" key="6">
    <source>
        <dbReference type="Proteomes" id="UP000009049"/>
    </source>
</evidence>
<evidence type="ECO:0000259" key="4">
    <source>
        <dbReference type="PROSITE" id="PS01124"/>
    </source>
</evidence>
<evidence type="ECO:0000256" key="1">
    <source>
        <dbReference type="ARBA" id="ARBA00023015"/>
    </source>
</evidence>
<dbReference type="PANTHER" id="PTHR43280:SF2">
    <property type="entry name" value="HTH-TYPE TRANSCRIPTIONAL REGULATOR EXSA"/>
    <property type="match status" value="1"/>
</dbReference>
<dbReference type="Proteomes" id="UP000009049">
    <property type="component" value="Chromosome"/>
</dbReference>
<dbReference type="PROSITE" id="PS01124">
    <property type="entry name" value="HTH_ARAC_FAMILY_2"/>
    <property type="match status" value="1"/>
</dbReference>
<keyword evidence="2" id="KW-0238">DNA-binding</keyword>
<dbReference type="GO" id="GO:0043565">
    <property type="term" value="F:sequence-specific DNA binding"/>
    <property type="evidence" value="ECO:0007669"/>
    <property type="project" value="InterPro"/>
</dbReference>
<dbReference type="KEGG" id="rbi:RB2501_00801"/>
<dbReference type="HOGENOM" id="CLU_121830_0_0_10"/>
<dbReference type="SUPFAM" id="SSF46689">
    <property type="entry name" value="Homeodomain-like"/>
    <property type="match status" value="1"/>
</dbReference>
<dbReference type="GO" id="GO:0003700">
    <property type="term" value="F:DNA-binding transcription factor activity"/>
    <property type="evidence" value="ECO:0007669"/>
    <property type="project" value="InterPro"/>
</dbReference>
<dbReference type="RefSeq" id="WP_015755358.1">
    <property type="nucleotide sequence ID" value="NC_013222.1"/>
</dbReference>
<dbReference type="InterPro" id="IPR009057">
    <property type="entry name" value="Homeodomain-like_sf"/>
</dbReference>
<evidence type="ECO:0000313" key="5">
    <source>
        <dbReference type="EMBL" id="EAR14570.1"/>
    </source>
</evidence>
<gene>
    <name evidence="5" type="ordered locus">RB2501_00801</name>
</gene>
<protein>
    <submittedName>
        <fullName evidence="5">Putative regulatory protein</fullName>
    </submittedName>
</protein>
<evidence type="ECO:0000256" key="3">
    <source>
        <dbReference type="ARBA" id="ARBA00023163"/>
    </source>
</evidence>
<reference evidence="5 6" key="1">
    <citation type="journal article" date="2009" name="J. Bacteriol.">
        <title>Complete genome sequence of Robiginitalea biformata HTCC2501.</title>
        <authorList>
            <person name="Oh H.M."/>
            <person name="Giovannoni S.J."/>
            <person name="Lee K."/>
            <person name="Ferriera S."/>
            <person name="Johnson J."/>
            <person name="Cho J.C."/>
        </authorList>
    </citation>
    <scope>NUCLEOTIDE SEQUENCE [LARGE SCALE GENOMIC DNA]</scope>
    <source>
        <strain evidence="6">ATCC BAA-864 / HTCC2501 / KCTC 12146</strain>
    </source>
</reference>
<keyword evidence="1" id="KW-0805">Transcription regulation</keyword>
<dbReference type="STRING" id="313596.RB2501_00801"/>
<dbReference type="AlphaFoldDB" id="A4CNV3"/>
<name>A4CNV3_ROBBH</name>
<dbReference type="Pfam" id="PF12833">
    <property type="entry name" value="HTH_18"/>
    <property type="match status" value="1"/>
</dbReference>
<dbReference type="PANTHER" id="PTHR43280">
    <property type="entry name" value="ARAC-FAMILY TRANSCRIPTIONAL REGULATOR"/>
    <property type="match status" value="1"/>
</dbReference>
<keyword evidence="6" id="KW-1185">Reference proteome</keyword>
<dbReference type="InterPro" id="IPR018060">
    <property type="entry name" value="HTH_AraC"/>
</dbReference>
<dbReference type="Gene3D" id="1.10.10.60">
    <property type="entry name" value="Homeodomain-like"/>
    <property type="match status" value="1"/>
</dbReference>
<evidence type="ECO:0000256" key="2">
    <source>
        <dbReference type="ARBA" id="ARBA00023125"/>
    </source>
</evidence>
<proteinExistence type="predicted"/>